<accession>A0A5D4XMJ8</accession>
<keyword evidence="2" id="KW-1003">Cell membrane</keyword>
<feature type="transmembrane region" description="Helical" evidence="6">
    <location>
        <begin position="37"/>
        <end position="58"/>
    </location>
</feature>
<feature type="transmembrane region" description="Helical" evidence="6">
    <location>
        <begin position="181"/>
        <end position="200"/>
    </location>
</feature>
<comment type="caution">
    <text evidence="7">The sequence shown here is derived from an EMBL/GenBank/DDBJ whole genome shotgun (WGS) entry which is preliminary data.</text>
</comment>
<keyword evidence="4 6" id="KW-1133">Transmembrane helix</keyword>
<evidence type="ECO:0000256" key="1">
    <source>
        <dbReference type="ARBA" id="ARBA00004651"/>
    </source>
</evidence>
<feature type="transmembrane region" description="Helical" evidence="6">
    <location>
        <begin position="110"/>
        <end position="132"/>
    </location>
</feature>
<dbReference type="Pfam" id="PF09678">
    <property type="entry name" value="Caa3_CtaG"/>
    <property type="match status" value="1"/>
</dbReference>
<evidence type="ECO:0000256" key="4">
    <source>
        <dbReference type="ARBA" id="ARBA00022989"/>
    </source>
</evidence>
<protein>
    <submittedName>
        <fullName evidence="7">Cytochrome c oxidase assembly protein</fullName>
    </submittedName>
</protein>
<evidence type="ECO:0000256" key="6">
    <source>
        <dbReference type="SAM" id="Phobius"/>
    </source>
</evidence>
<dbReference type="Proteomes" id="UP000324973">
    <property type="component" value="Unassembled WGS sequence"/>
</dbReference>
<sequence>MWRPACVLMVAVVPGLATAHSRGEGPPALQEAWSLSPWLLVPLLMFATAYALGIARLWRGGHAGRGVSRAQAAACAAGLVALLLATVWPFDALGEWSLAAHMAQHMLLLAVAPPLLLAARPVAVLAAALPVAWSRTLHRALRALPQPVALSLAFATATNVAVMWGWHLPAVLDLALRSEPVHWLMHGSFLLAGLWLWALLWQRLRDDSGGALAGAVAVVVVMMQMGFLGALLTFSGRVLYPVYAERAPRLGMEALVDQQLAGLVMWVPACLPYLAGALWLLARELRGVRGRPG</sequence>
<organism evidence="7 8">
    <name type="scientific">Luteimonas viscosa</name>
    <dbReference type="NCBI Taxonomy" id="1132694"/>
    <lineage>
        <taxon>Bacteria</taxon>
        <taxon>Pseudomonadati</taxon>
        <taxon>Pseudomonadota</taxon>
        <taxon>Gammaproteobacteria</taxon>
        <taxon>Lysobacterales</taxon>
        <taxon>Lysobacteraceae</taxon>
        <taxon>Luteimonas</taxon>
    </lineage>
</organism>
<dbReference type="AlphaFoldDB" id="A0A5D4XMJ8"/>
<dbReference type="EMBL" id="VTFT01000002">
    <property type="protein sequence ID" value="TYT23910.1"/>
    <property type="molecule type" value="Genomic_DNA"/>
</dbReference>
<evidence type="ECO:0000313" key="7">
    <source>
        <dbReference type="EMBL" id="TYT23910.1"/>
    </source>
</evidence>
<feature type="transmembrane region" description="Helical" evidence="6">
    <location>
        <begin position="70"/>
        <end position="90"/>
    </location>
</feature>
<evidence type="ECO:0000256" key="3">
    <source>
        <dbReference type="ARBA" id="ARBA00022692"/>
    </source>
</evidence>
<keyword evidence="8" id="KW-1185">Reference proteome</keyword>
<feature type="transmembrane region" description="Helical" evidence="6">
    <location>
        <begin position="144"/>
        <end position="166"/>
    </location>
</feature>
<evidence type="ECO:0000313" key="8">
    <source>
        <dbReference type="Proteomes" id="UP000324973"/>
    </source>
</evidence>
<gene>
    <name evidence="7" type="ORF">FZO89_16990</name>
</gene>
<keyword evidence="5 6" id="KW-0472">Membrane</keyword>
<comment type="subcellular location">
    <subcellularLocation>
        <location evidence="1">Cell membrane</location>
        <topology evidence="1">Multi-pass membrane protein</topology>
    </subcellularLocation>
</comment>
<dbReference type="GO" id="GO:0005886">
    <property type="term" value="C:plasma membrane"/>
    <property type="evidence" value="ECO:0007669"/>
    <property type="project" value="UniProtKB-SubCell"/>
</dbReference>
<feature type="transmembrane region" description="Helical" evidence="6">
    <location>
        <begin position="260"/>
        <end position="282"/>
    </location>
</feature>
<dbReference type="OrthoDB" id="9808789at2"/>
<dbReference type="InterPro" id="IPR019108">
    <property type="entry name" value="Caa3_assmbl_CtaG-rel"/>
</dbReference>
<feature type="transmembrane region" description="Helical" evidence="6">
    <location>
        <begin position="212"/>
        <end position="240"/>
    </location>
</feature>
<reference evidence="7 8" key="1">
    <citation type="submission" date="2019-08" db="EMBL/GenBank/DDBJ databases">
        <title>Luteimonas viscosus sp. nov., isolated from soil of a sunflower field.</title>
        <authorList>
            <person name="Jianli Z."/>
            <person name="Ying Z."/>
        </authorList>
    </citation>
    <scope>NUCLEOTIDE SEQUENCE [LARGE SCALE GENOMIC DNA]</scope>
    <source>
        <strain evidence="7 8">XBU10</strain>
    </source>
</reference>
<keyword evidence="3 6" id="KW-0812">Transmembrane</keyword>
<proteinExistence type="predicted"/>
<evidence type="ECO:0000256" key="5">
    <source>
        <dbReference type="ARBA" id="ARBA00023136"/>
    </source>
</evidence>
<evidence type="ECO:0000256" key="2">
    <source>
        <dbReference type="ARBA" id="ARBA00022475"/>
    </source>
</evidence>
<name>A0A5D4XMJ8_9GAMM</name>